<protein>
    <submittedName>
        <fullName evidence="1">Isocitrate lyase/phosphoenolpyruvate mutase family protein</fullName>
    </submittedName>
</protein>
<organism evidence="1 2">
    <name type="scientific">Pseudoduganella chitinolytica</name>
    <dbReference type="NCBI Taxonomy" id="34070"/>
    <lineage>
        <taxon>Bacteria</taxon>
        <taxon>Pseudomonadati</taxon>
        <taxon>Pseudomonadota</taxon>
        <taxon>Betaproteobacteria</taxon>
        <taxon>Burkholderiales</taxon>
        <taxon>Oxalobacteraceae</taxon>
        <taxon>Telluria group</taxon>
        <taxon>Pseudoduganella</taxon>
    </lineage>
</organism>
<dbReference type="Pfam" id="PF13714">
    <property type="entry name" value="PEP_mutase"/>
    <property type="match status" value="1"/>
</dbReference>
<dbReference type="PANTHER" id="PTHR42905">
    <property type="entry name" value="PHOSPHOENOLPYRUVATE CARBOXYLASE"/>
    <property type="match status" value="1"/>
</dbReference>
<dbReference type="SUPFAM" id="SSF51621">
    <property type="entry name" value="Phosphoenolpyruvate/pyruvate domain"/>
    <property type="match status" value="1"/>
</dbReference>
<name>A0ABY8BHS6_9BURK</name>
<dbReference type="EMBL" id="CP119083">
    <property type="protein sequence ID" value="WEF35450.1"/>
    <property type="molecule type" value="Genomic_DNA"/>
</dbReference>
<keyword evidence="1" id="KW-0456">Lyase</keyword>
<dbReference type="RefSeq" id="WP_277418107.1">
    <property type="nucleotide sequence ID" value="NZ_CP119083.1"/>
</dbReference>
<reference evidence="1 2" key="1">
    <citation type="submission" date="2023-02" db="EMBL/GenBank/DDBJ databases">
        <title>Gemone sequence of Telluria chitinolytica ACM 3522T.</title>
        <authorList>
            <person name="Frediansyah A."/>
            <person name="Miess H."/>
            <person name="Gross H."/>
        </authorList>
    </citation>
    <scope>NUCLEOTIDE SEQUENCE [LARGE SCALE GENOMIC DNA]</scope>
    <source>
        <strain evidence="1 2">ACM 3522</strain>
    </source>
</reference>
<dbReference type="InterPro" id="IPR040442">
    <property type="entry name" value="Pyrv_kinase-like_dom_sf"/>
</dbReference>
<dbReference type="GO" id="GO:0016829">
    <property type="term" value="F:lyase activity"/>
    <property type="evidence" value="ECO:0007669"/>
    <property type="project" value="UniProtKB-KW"/>
</dbReference>
<gene>
    <name evidence="1" type="ORF">PX653_12075</name>
</gene>
<evidence type="ECO:0000313" key="2">
    <source>
        <dbReference type="Proteomes" id="UP001216510"/>
    </source>
</evidence>
<dbReference type="InterPro" id="IPR015813">
    <property type="entry name" value="Pyrv/PenolPyrv_kinase-like_dom"/>
</dbReference>
<dbReference type="CDD" id="cd00377">
    <property type="entry name" value="ICL_PEPM"/>
    <property type="match status" value="1"/>
</dbReference>
<accession>A0ABY8BHS6</accession>
<dbReference type="PANTHER" id="PTHR42905:SF16">
    <property type="entry name" value="CARBOXYPHOSPHONOENOLPYRUVATE PHOSPHONOMUTASE-LIKE PROTEIN (AFU_ORTHOLOGUE AFUA_5G07230)"/>
    <property type="match status" value="1"/>
</dbReference>
<sequence length="267" mass="27454">MRSIETSNDELFHHLHTDGLLMLANCWDGGSARVAAAAGATALATSSAAVAWAHGFADGSHLPVDLLLQAARGIGRVSGLPLSVDIEDGYGDDPAAVATLVRQLAEAGVVGINIEDGSGPVDLLCRKIAAARGAAEQAGVRLYLNVRTDVYLRGLAPAGERVAETIRRAALYREAGASGLFVPGLAQEDEIAAVAQAVALPLNVMALPTLPPPARLRELGVRRLSAGSAIGEAGWSQVQQAVREFLATGRVTPGALGYGAINALMVA</sequence>
<dbReference type="Proteomes" id="UP001216510">
    <property type="component" value="Chromosome"/>
</dbReference>
<dbReference type="InterPro" id="IPR039556">
    <property type="entry name" value="ICL/PEPM"/>
</dbReference>
<dbReference type="Gene3D" id="3.20.20.60">
    <property type="entry name" value="Phosphoenolpyruvate-binding domains"/>
    <property type="match status" value="1"/>
</dbReference>
<keyword evidence="2" id="KW-1185">Reference proteome</keyword>
<evidence type="ECO:0000313" key="1">
    <source>
        <dbReference type="EMBL" id="WEF35450.1"/>
    </source>
</evidence>
<proteinExistence type="predicted"/>